<gene>
    <name evidence="2" type="ORF">QBC47DRAFT_395674</name>
</gene>
<name>A0AAJ0EZW3_9PEZI</name>
<proteinExistence type="predicted"/>
<protein>
    <submittedName>
        <fullName evidence="2">Uncharacterized protein</fullName>
    </submittedName>
</protein>
<reference evidence="2" key="1">
    <citation type="submission" date="2023-06" db="EMBL/GenBank/DDBJ databases">
        <title>Genome-scale phylogeny and comparative genomics of the fungal order Sordariales.</title>
        <authorList>
            <consortium name="Lawrence Berkeley National Laboratory"/>
            <person name="Hensen N."/>
            <person name="Bonometti L."/>
            <person name="Westerberg I."/>
            <person name="Brannstrom I.O."/>
            <person name="Guillou S."/>
            <person name="Cros-Aarteil S."/>
            <person name="Calhoun S."/>
            <person name="Haridas S."/>
            <person name="Kuo A."/>
            <person name="Mondo S."/>
            <person name="Pangilinan J."/>
            <person name="Riley R."/>
            <person name="Labutti K."/>
            <person name="Andreopoulos B."/>
            <person name="Lipzen A."/>
            <person name="Chen C."/>
            <person name="Yanf M."/>
            <person name="Daum C."/>
            <person name="Ng V."/>
            <person name="Clum A."/>
            <person name="Steindorff A."/>
            <person name="Ohm R."/>
            <person name="Martin F."/>
            <person name="Silar P."/>
            <person name="Natvig D."/>
            <person name="Lalanne C."/>
            <person name="Gautier V."/>
            <person name="Ament-Velasquez S.L."/>
            <person name="Kruys A."/>
            <person name="Hutchinson M.I."/>
            <person name="Powell A.J."/>
            <person name="Barry K."/>
            <person name="Miller A.N."/>
            <person name="Grigoriev I.V."/>
            <person name="Debuchy R."/>
            <person name="Gladieux P."/>
            <person name="Thoren M.H."/>
            <person name="Johannesson H."/>
        </authorList>
    </citation>
    <scope>NUCLEOTIDE SEQUENCE</scope>
    <source>
        <strain evidence="2">PSN4</strain>
    </source>
</reference>
<feature type="compositionally biased region" description="Low complexity" evidence="1">
    <location>
        <begin position="220"/>
        <end position="245"/>
    </location>
</feature>
<feature type="region of interest" description="Disordered" evidence="1">
    <location>
        <begin position="168"/>
        <end position="260"/>
    </location>
</feature>
<accession>A0AAJ0EZW3</accession>
<evidence type="ECO:0000313" key="2">
    <source>
        <dbReference type="EMBL" id="KAK1749471.1"/>
    </source>
</evidence>
<comment type="caution">
    <text evidence="2">The sequence shown here is derived from an EMBL/GenBank/DDBJ whole genome shotgun (WGS) entry which is preliminary data.</text>
</comment>
<keyword evidence="3" id="KW-1185">Reference proteome</keyword>
<dbReference type="AlphaFoldDB" id="A0AAJ0EZW3"/>
<sequence>MKKTHEQSPDCFEVEWPEKLAISLKNVPYRPYLSKAQNNALWEHQHPDGTRKVEEKSFNYSGYGILFYPDTARESWTDVFKKAHAYQDDLPLGVALGPAQRKEILELIRQDRRLVEDLVGRNCNPGSHSLAPADGHDYQQRFQGFDNDMIRGAGSVPMDDEVNWEADAFDKEDNLVGEDAEEGARREGGPEEDPDRENGATDLVPQLSRPGTPSPLAIPSGSGPSSTALTTATTTTNNGGFSSPGAPLKRRRVDADGEELEETDSRISDLNLICDLCEAYFRRGQSPVEILERNDDLLERVRMLYKRIIVERLGQEGQDNREQDGP</sequence>
<evidence type="ECO:0000256" key="1">
    <source>
        <dbReference type="SAM" id="MobiDB-lite"/>
    </source>
</evidence>
<evidence type="ECO:0000313" key="3">
    <source>
        <dbReference type="Proteomes" id="UP001239445"/>
    </source>
</evidence>
<dbReference type="Proteomes" id="UP001239445">
    <property type="component" value="Unassembled WGS sequence"/>
</dbReference>
<organism evidence="2 3">
    <name type="scientific">Echria macrotheca</name>
    <dbReference type="NCBI Taxonomy" id="438768"/>
    <lineage>
        <taxon>Eukaryota</taxon>
        <taxon>Fungi</taxon>
        <taxon>Dikarya</taxon>
        <taxon>Ascomycota</taxon>
        <taxon>Pezizomycotina</taxon>
        <taxon>Sordariomycetes</taxon>
        <taxon>Sordariomycetidae</taxon>
        <taxon>Sordariales</taxon>
        <taxon>Schizotheciaceae</taxon>
        <taxon>Echria</taxon>
    </lineage>
</organism>
<dbReference type="EMBL" id="MU839857">
    <property type="protein sequence ID" value="KAK1749471.1"/>
    <property type="molecule type" value="Genomic_DNA"/>
</dbReference>